<evidence type="ECO:0000256" key="4">
    <source>
        <dbReference type="ARBA" id="ARBA00022723"/>
    </source>
</evidence>
<dbReference type="PANTHER" id="PTHR33653">
    <property type="entry name" value="RIBONUCLEASE VAPC2"/>
    <property type="match status" value="1"/>
</dbReference>
<dbReference type="InterPro" id="IPR050556">
    <property type="entry name" value="Type_II_TA_system_RNase"/>
</dbReference>
<gene>
    <name evidence="9" type="ORF">EV665_102111</name>
</gene>
<dbReference type="SUPFAM" id="SSF88723">
    <property type="entry name" value="PIN domain-like"/>
    <property type="match status" value="1"/>
</dbReference>
<comment type="cofactor">
    <cofactor evidence="1">
        <name>Mg(2+)</name>
        <dbReference type="ChEBI" id="CHEBI:18420"/>
    </cofactor>
</comment>
<evidence type="ECO:0000256" key="7">
    <source>
        <dbReference type="ARBA" id="ARBA00038093"/>
    </source>
</evidence>
<evidence type="ECO:0000256" key="2">
    <source>
        <dbReference type="ARBA" id="ARBA00022649"/>
    </source>
</evidence>
<evidence type="ECO:0000256" key="5">
    <source>
        <dbReference type="ARBA" id="ARBA00022801"/>
    </source>
</evidence>
<dbReference type="GO" id="GO:0046872">
    <property type="term" value="F:metal ion binding"/>
    <property type="evidence" value="ECO:0007669"/>
    <property type="project" value="UniProtKB-KW"/>
</dbReference>
<keyword evidence="2" id="KW-1277">Toxin-antitoxin system</keyword>
<dbReference type="InterPro" id="IPR029060">
    <property type="entry name" value="PIN-like_dom_sf"/>
</dbReference>
<dbReference type="GO" id="GO:0004518">
    <property type="term" value="F:nuclease activity"/>
    <property type="evidence" value="ECO:0007669"/>
    <property type="project" value="UniProtKB-KW"/>
</dbReference>
<dbReference type="Pfam" id="PF01850">
    <property type="entry name" value="PIN"/>
    <property type="match status" value="1"/>
</dbReference>
<evidence type="ECO:0000256" key="3">
    <source>
        <dbReference type="ARBA" id="ARBA00022722"/>
    </source>
</evidence>
<keyword evidence="10" id="KW-1185">Reference proteome</keyword>
<comment type="caution">
    <text evidence="9">The sequence shown here is derived from an EMBL/GenBank/DDBJ whole genome shotgun (WGS) entry which is preliminary data.</text>
</comment>
<keyword evidence="5" id="KW-0378">Hydrolase</keyword>
<proteinExistence type="inferred from homology"/>
<reference evidence="9 10" key="1">
    <citation type="submission" date="2019-03" db="EMBL/GenBank/DDBJ databases">
        <title>Genomic Encyclopedia of Type Strains, Phase IV (KMG-IV): sequencing the most valuable type-strain genomes for metagenomic binning, comparative biology and taxonomic classification.</title>
        <authorList>
            <person name="Goeker M."/>
        </authorList>
    </citation>
    <scope>NUCLEOTIDE SEQUENCE [LARGE SCALE GENOMIC DNA]</scope>
    <source>
        <strain evidence="9 10">DSM 18401</strain>
    </source>
</reference>
<evidence type="ECO:0000259" key="8">
    <source>
        <dbReference type="Pfam" id="PF01850"/>
    </source>
</evidence>
<organism evidence="9 10">
    <name type="scientific">Shinella granuli</name>
    <dbReference type="NCBI Taxonomy" id="323621"/>
    <lineage>
        <taxon>Bacteria</taxon>
        <taxon>Pseudomonadati</taxon>
        <taxon>Pseudomonadota</taxon>
        <taxon>Alphaproteobacteria</taxon>
        <taxon>Hyphomicrobiales</taxon>
        <taxon>Rhizobiaceae</taxon>
        <taxon>Shinella</taxon>
    </lineage>
</organism>
<dbReference type="InterPro" id="IPR002716">
    <property type="entry name" value="PIN_dom"/>
</dbReference>
<sequence>MFLVDTNVLLDLVTEDPVWAAWSQAELEAAALLGPLGINDVVYAELSVRYRDIADLDAMIALAQLDHLPIPRQALFLAGKAFQAYRRTGGSRTGVLPDFFIGAHAAVAGLTLITRDAARYRTYFPNLAVRTPDAREGG</sequence>
<feature type="domain" description="PIN" evidence="8">
    <location>
        <begin position="3"/>
        <end position="123"/>
    </location>
</feature>
<dbReference type="Proteomes" id="UP000295351">
    <property type="component" value="Unassembled WGS sequence"/>
</dbReference>
<dbReference type="AlphaFoldDB" id="A0A4R2D415"/>
<keyword evidence="4" id="KW-0479">Metal-binding</keyword>
<keyword evidence="3" id="KW-0540">Nuclease</keyword>
<protein>
    <recommendedName>
        <fullName evidence="8">PIN domain-containing protein</fullName>
    </recommendedName>
</protein>
<name>A0A4R2D415_SHIGR</name>
<dbReference type="PANTHER" id="PTHR33653:SF1">
    <property type="entry name" value="RIBONUCLEASE VAPC2"/>
    <property type="match status" value="1"/>
</dbReference>
<dbReference type="RefSeq" id="WP_133033141.1">
    <property type="nucleotide sequence ID" value="NZ_BAABEI010000012.1"/>
</dbReference>
<evidence type="ECO:0000256" key="1">
    <source>
        <dbReference type="ARBA" id="ARBA00001946"/>
    </source>
</evidence>
<keyword evidence="6" id="KW-0460">Magnesium</keyword>
<evidence type="ECO:0000313" key="9">
    <source>
        <dbReference type="EMBL" id="TCN47592.1"/>
    </source>
</evidence>
<evidence type="ECO:0000256" key="6">
    <source>
        <dbReference type="ARBA" id="ARBA00022842"/>
    </source>
</evidence>
<evidence type="ECO:0000313" key="10">
    <source>
        <dbReference type="Proteomes" id="UP000295351"/>
    </source>
</evidence>
<dbReference type="GO" id="GO:0016787">
    <property type="term" value="F:hydrolase activity"/>
    <property type="evidence" value="ECO:0007669"/>
    <property type="project" value="UniProtKB-KW"/>
</dbReference>
<comment type="similarity">
    <text evidence="7">Belongs to the PINc/VapC protein family.</text>
</comment>
<dbReference type="EMBL" id="SLVX01000002">
    <property type="protein sequence ID" value="TCN47592.1"/>
    <property type="molecule type" value="Genomic_DNA"/>
</dbReference>
<accession>A0A4R2D415</accession>
<dbReference type="Gene3D" id="3.40.50.1010">
    <property type="entry name" value="5'-nuclease"/>
    <property type="match status" value="1"/>
</dbReference>